<evidence type="ECO:0000313" key="2">
    <source>
        <dbReference type="Proteomes" id="UP001218502"/>
    </source>
</evidence>
<reference evidence="1" key="1">
    <citation type="submission" date="2022-10" db="EMBL/GenBank/DDBJ databases">
        <title>Human gut microbiome strain richness.</title>
        <authorList>
            <person name="Chen-Liaw A."/>
        </authorList>
    </citation>
    <scope>NUCLEOTIDE SEQUENCE</scope>
    <source>
        <strain evidence="1">A1_m1001262Bd0_191120</strain>
    </source>
</reference>
<evidence type="ECO:0000313" key="1">
    <source>
        <dbReference type="EMBL" id="MDC1753707.1"/>
    </source>
</evidence>
<dbReference type="EMBL" id="JAQNQY010000017">
    <property type="protein sequence ID" value="MDC1753707.1"/>
    <property type="molecule type" value="Genomic_DNA"/>
</dbReference>
<evidence type="ECO:0008006" key="3">
    <source>
        <dbReference type="Google" id="ProtNLM"/>
    </source>
</evidence>
<accession>A0AAW6G585</accession>
<protein>
    <recommendedName>
        <fullName evidence="3">Glycosyltransferase</fullName>
    </recommendedName>
</protein>
<dbReference type="SUPFAM" id="SSF53756">
    <property type="entry name" value="UDP-Glycosyltransferase/glycogen phosphorylase"/>
    <property type="match status" value="1"/>
</dbReference>
<sequence length="320" mass="37740">MEKILFIGWDYQNYTNEIVTELGEQGFSVTYYPLHPYSIPTKIRRLVSPQWATDVEMKQQRTIIEREKGNQYDIIFCLLPFLKIENLAILKEQHHEAIFVLYIWDAVTGYTRKGIDMQRYFGYFDKVYTFDMQDAIHYHINYLPLFCIRQYQDMASKHGRNDNVYMVGNLADLRRYDAVKQFEQYCTQNGIHFDYFLKSTLLKNLKILKQGGSLRNLHLSSIGNDKLSDMIRNSAAAFDFANHVQNGFTMRLMENLCAGRKIITNNKNVLTAPFYSPDRFFVYDNFNFDGVKEFLQTPLANPDKRFEEYHLSSFVKKVIS</sequence>
<gene>
    <name evidence="1" type="ORF">POY80_14790</name>
</gene>
<dbReference type="AlphaFoldDB" id="A0AAW6G585"/>
<comment type="caution">
    <text evidence="1">The sequence shown here is derived from an EMBL/GenBank/DDBJ whole genome shotgun (WGS) entry which is preliminary data.</text>
</comment>
<dbReference type="Proteomes" id="UP001218502">
    <property type="component" value="Unassembled WGS sequence"/>
</dbReference>
<proteinExistence type="predicted"/>
<dbReference type="RefSeq" id="WP_178241251.1">
    <property type="nucleotide sequence ID" value="NZ_JAQNQY010000017.1"/>
</dbReference>
<name>A0AAW6G585_BACUN</name>
<organism evidence="1 2">
    <name type="scientific">Bacteroides uniformis</name>
    <dbReference type="NCBI Taxonomy" id="820"/>
    <lineage>
        <taxon>Bacteria</taxon>
        <taxon>Pseudomonadati</taxon>
        <taxon>Bacteroidota</taxon>
        <taxon>Bacteroidia</taxon>
        <taxon>Bacteroidales</taxon>
        <taxon>Bacteroidaceae</taxon>
        <taxon>Bacteroides</taxon>
    </lineage>
</organism>